<dbReference type="InterPro" id="IPR006047">
    <property type="entry name" value="GH13_cat_dom"/>
</dbReference>
<dbReference type="Pfam" id="PF00128">
    <property type="entry name" value="Alpha-amylase"/>
    <property type="match status" value="1"/>
</dbReference>
<gene>
    <name evidence="5" type="ORF">HZS55_12365</name>
</gene>
<dbReference type="SUPFAM" id="SSF51445">
    <property type="entry name" value="(Trans)glycosidases"/>
    <property type="match status" value="1"/>
</dbReference>
<dbReference type="KEGG" id="hrr:HZS55_12365"/>
<dbReference type="InterPro" id="IPR045857">
    <property type="entry name" value="O16G_dom_2"/>
</dbReference>
<comment type="similarity">
    <text evidence="1">Belongs to the glycosyl hydrolase 13 family.</text>
</comment>
<organism evidence="5 6">
    <name type="scientific">Halosimplex rubrum</name>
    <dbReference type="NCBI Taxonomy" id="869889"/>
    <lineage>
        <taxon>Archaea</taxon>
        <taxon>Methanobacteriati</taxon>
        <taxon>Methanobacteriota</taxon>
        <taxon>Stenosarchaea group</taxon>
        <taxon>Halobacteria</taxon>
        <taxon>Halobacteriales</taxon>
        <taxon>Haloarculaceae</taxon>
        <taxon>Halosimplex</taxon>
    </lineage>
</organism>
<feature type="domain" description="Glycosyl hydrolase family 13 catalytic" evidence="4">
    <location>
        <begin position="24"/>
        <end position="426"/>
    </location>
</feature>
<dbReference type="CDD" id="cd11333">
    <property type="entry name" value="AmyAc_SI_OligoGlu_DGase"/>
    <property type="match status" value="1"/>
</dbReference>
<keyword evidence="2" id="KW-0378">Hydrolase</keyword>
<evidence type="ECO:0000313" key="5">
    <source>
        <dbReference type="EMBL" id="QLH78043.1"/>
    </source>
</evidence>
<dbReference type="EMBL" id="CP058910">
    <property type="protein sequence ID" value="QLH78043.1"/>
    <property type="molecule type" value="Genomic_DNA"/>
</dbReference>
<evidence type="ECO:0000256" key="1">
    <source>
        <dbReference type="ARBA" id="ARBA00008061"/>
    </source>
</evidence>
<dbReference type="RefSeq" id="WP_179907965.1">
    <property type="nucleotide sequence ID" value="NZ_CP058910.1"/>
</dbReference>
<keyword evidence="6" id="KW-1185">Reference proteome</keyword>
<evidence type="ECO:0000256" key="3">
    <source>
        <dbReference type="ARBA" id="ARBA00023295"/>
    </source>
</evidence>
<reference evidence="5 6" key="1">
    <citation type="submission" date="2020-07" db="EMBL/GenBank/DDBJ databases">
        <title>Halosimplex pelagicum sp. nov. and Halosimplex rubrum sp. nov., isolated from salted brown alga Laminaria, and emended description of the genus Halosimplex.</title>
        <authorList>
            <person name="Cui H."/>
        </authorList>
    </citation>
    <scope>NUCLEOTIDE SEQUENCE [LARGE SCALE GENOMIC DNA]</scope>
    <source>
        <strain evidence="5 6">R27</strain>
    </source>
</reference>
<dbReference type="OrthoDB" id="18347at2157"/>
<dbReference type="GO" id="GO:0004556">
    <property type="term" value="F:alpha-amylase activity"/>
    <property type="evidence" value="ECO:0007669"/>
    <property type="project" value="TreeGrafter"/>
</dbReference>
<name>A0A7D5P0J6_9EURY</name>
<dbReference type="Proteomes" id="UP000509667">
    <property type="component" value="Chromosome"/>
</dbReference>
<dbReference type="GO" id="GO:0009313">
    <property type="term" value="P:oligosaccharide catabolic process"/>
    <property type="evidence" value="ECO:0007669"/>
    <property type="project" value="TreeGrafter"/>
</dbReference>
<accession>A0A7D5P0J6</accession>
<dbReference type="FunFam" id="3.20.20.80:FF:000064">
    <property type="entry name" value="Oligo-1,6-glucosidase"/>
    <property type="match status" value="1"/>
</dbReference>
<dbReference type="Gene3D" id="3.90.400.10">
    <property type="entry name" value="Oligo-1,6-glucosidase, Domain 2"/>
    <property type="match status" value="1"/>
</dbReference>
<dbReference type="Gene3D" id="2.60.40.1180">
    <property type="entry name" value="Golgi alpha-mannosidase II"/>
    <property type="match status" value="1"/>
</dbReference>
<dbReference type="GeneID" id="56078670"/>
<dbReference type="PANTHER" id="PTHR10357">
    <property type="entry name" value="ALPHA-AMYLASE FAMILY MEMBER"/>
    <property type="match status" value="1"/>
</dbReference>
<dbReference type="FunFam" id="3.90.400.10:FF:000002">
    <property type="entry name" value="Sucrose isomerase"/>
    <property type="match status" value="1"/>
</dbReference>
<evidence type="ECO:0000256" key="2">
    <source>
        <dbReference type="ARBA" id="ARBA00022801"/>
    </source>
</evidence>
<sequence length="563" mass="64648">MTQPRQTQDSRIDREWWKEAVVYQVYPRSFNDSDGDGIGDIPGITERVDYLDELGVDVVWLSPVYDSPNHDNGYDIRDYRAINEEFGDMADWERLRDALHDRDMKLIMDLVVNHTSNEHEWFRRSRRGEGEYADYYHWVEGEPDDPPNNWQSLFGGSAWSYDDEREAWYLHVFNENQPDLNWRNPDVREAVKEIVTWWVDRGIDGFRMDAISHLSKTEGYPDGDPEEPGPLGSEHYTFGPRLGEYLDELGAVVPEEAMSAGEMGGADADDAREFVRRGDCLDMVFHFDHLDVDQADDWTDDNWGEWSLPEFKELMTRNQRAVAEPAWEALFLGNHDHPRIVSRFGDDSYRRRSATCIATFLLTMRGTPYLYQGQELGMTNSEFESLSEIDDAMTVGLVEDMLSAGTVDSFDDVREAVNYRSRDHARTPMHWSDDDGAGFTDGDPWLALNDNYTEVNAAAARADEGSVFHHYRRLIELRDDDPVFVYGDYDPLLPDDDQFYAFTRQLDGERRLVVCNWSDEPATFDPEGFTADGAEIIVSNCDDAPADPVGATVRPFEAVVYEL</sequence>
<proteinExistence type="inferred from homology"/>
<dbReference type="NCBIfam" id="NF008183">
    <property type="entry name" value="PRK10933.1"/>
    <property type="match status" value="1"/>
</dbReference>
<dbReference type="FunFam" id="2.60.40.1180:FF:000007">
    <property type="entry name" value="Sucrose isomerase"/>
    <property type="match status" value="1"/>
</dbReference>
<dbReference type="PANTHER" id="PTHR10357:SF184">
    <property type="entry name" value="OLIGO-1,6-GLUCOSIDASE 1"/>
    <property type="match status" value="1"/>
</dbReference>
<dbReference type="AlphaFoldDB" id="A0A7D5P0J6"/>
<keyword evidence="3" id="KW-0326">Glycosidase</keyword>
<dbReference type="InterPro" id="IPR013780">
    <property type="entry name" value="Glyco_hydro_b"/>
</dbReference>
<dbReference type="Gene3D" id="3.20.20.80">
    <property type="entry name" value="Glycosidases"/>
    <property type="match status" value="1"/>
</dbReference>
<protein>
    <submittedName>
        <fullName evidence="5">Alpha-glucosidase</fullName>
    </submittedName>
</protein>
<dbReference type="SMART" id="SM00642">
    <property type="entry name" value="Aamy"/>
    <property type="match status" value="1"/>
</dbReference>
<evidence type="ECO:0000313" key="6">
    <source>
        <dbReference type="Proteomes" id="UP000509667"/>
    </source>
</evidence>
<evidence type="ECO:0000259" key="4">
    <source>
        <dbReference type="SMART" id="SM00642"/>
    </source>
</evidence>
<dbReference type="SUPFAM" id="SSF51011">
    <property type="entry name" value="Glycosyl hydrolase domain"/>
    <property type="match status" value="1"/>
</dbReference>
<dbReference type="InterPro" id="IPR017853">
    <property type="entry name" value="GH"/>
</dbReference>